<keyword evidence="5" id="KW-1185">Reference proteome</keyword>
<keyword evidence="1" id="KW-0238">DNA-binding</keyword>
<name>A0AAX0Z1E1_9GAMM</name>
<dbReference type="GO" id="GO:0003677">
    <property type="term" value="F:DNA binding"/>
    <property type="evidence" value="ECO:0007669"/>
    <property type="project" value="UniProtKB-KW"/>
</dbReference>
<accession>A0AAX0Z1E1</accession>
<dbReference type="Gene3D" id="3.90.76.10">
    <property type="entry name" value="Dipeptide-binding Protein, Domain 1"/>
    <property type="match status" value="1"/>
</dbReference>
<dbReference type="Proteomes" id="UP000240728">
    <property type="component" value="Unassembled WGS sequence"/>
</dbReference>
<dbReference type="PANTHER" id="PTHR30290:SF72">
    <property type="entry name" value="HTH-TYPE TRANSCRIPTIONAL REGULATOR SGRR"/>
    <property type="match status" value="1"/>
</dbReference>
<dbReference type="Pfam" id="PF00496">
    <property type="entry name" value="SBP_bac_5"/>
    <property type="match status" value="1"/>
</dbReference>
<dbReference type="GO" id="GO:1904680">
    <property type="term" value="F:peptide transmembrane transporter activity"/>
    <property type="evidence" value="ECO:0007669"/>
    <property type="project" value="TreeGrafter"/>
</dbReference>
<dbReference type="InterPro" id="IPR000914">
    <property type="entry name" value="SBP_5_dom"/>
</dbReference>
<dbReference type="InterPro" id="IPR039424">
    <property type="entry name" value="SBP_5"/>
</dbReference>
<evidence type="ECO:0000313" key="4">
    <source>
        <dbReference type="EMBL" id="PSX47061.1"/>
    </source>
</evidence>
<dbReference type="GO" id="GO:0015833">
    <property type="term" value="P:peptide transport"/>
    <property type="evidence" value="ECO:0007669"/>
    <property type="project" value="TreeGrafter"/>
</dbReference>
<evidence type="ECO:0000313" key="5">
    <source>
        <dbReference type="Proteomes" id="UP000240728"/>
    </source>
</evidence>
<organism evidence="4 5">
    <name type="scientific">Photobacterium kishitanii</name>
    <dbReference type="NCBI Taxonomy" id="318456"/>
    <lineage>
        <taxon>Bacteria</taxon>
        <taxon>Pseudomonadati</taxon>
        <taxon>Pseudomonadota</taxon>
        <taxon>Gammaproteobacteria</taxon>
        <taxon>Vibrionales</taxon>
        <taxon>Vibrionaceae</taxon>
        <taxon>Photobacterium</taxon>
    </lineage>
</organism>
<dbReference type="InterPro" id="IPR025370">
    <property type="entry name" value="SgrR_HTH_N"/>
</dbReference>
<comment type="caution">
    <text evidence="4">The sequence shown here is derived from an EMBL/GenBank/DDBJ whole genome shotgun (WGS) entry which is preliminary data.</text>
</comment>
<dbReference type="SUPFAM" id="SSF53850">
    <property type="entry name" value="Periplasmic binding protein-like II"/>
    <property type="match status" value="1"/>
</dbReference>
<evidence type="ECO:0000256" key="1">
    <source>
        <dbReference type="ARBA" id="ARBA00023125"/>
    </source>
</evidence>
<sequence>MNKRKLELYENLFKNLGPGTSKKTITDIASYFNCSERHTRTLLKQMTTKGWLTWHPISGRGNRGEINCLIEPIDACYQEVDKATTTNNLDLVYKLIGFNGRDTASGLWQYLSQTVTTTEDTIFVPFHRSIEWLHPHQATERTERHLISEIYQTLLANNHGRLNGNLAHSWEVSDDKRTWTFYLRAETVFHDLSRLTAADVVANFHGLQHSSHWQGLYSNIARVESCHNGMVTIELKEPDINFAWLLCRPETAIMPKRLIFSSKTDFKAIGSGPFMLGVNSNKLVRLKRFANYNQDNALVENIEFWIHHQWAKNKRCAENFFFLNHQSNCYQVTNDSVGCFVLLLNKPQLQTATVKQQLMTLFNQQPITINLPPLINISHENNNDSRHYAALLEQACNNQSQEVKFGHYIDRQDIAICGIRNEPNRITGLISFLKLYPFWEQQLSLKQFQQFQSYLNQLTTAEHNQQQHQLNILLTWLNDQHLMAIISHEELRLTVPDSIQGVDINSIGWCNFKKLWIKPSAHESKPHDIRLSVANLINPS</sequence>
<feature type="domain" description="Transcriptional regulator SgrR N-terminal HTH" evidence="3">
    <location>
        <begin position="4"/>
        <end position="114"/>
    </location>
</feature>
<dbReference type="AlphaFoldDB" id="A0AAX0Z1E1"/>
<feature type="domain" description="Solute-binding protein family 5" evidence="2">
    <location>
        <begin position="163"/>
        <end position="308"/>
    </location>
</feature>
<evidence type="ECO:0000259" key="3">
    <source>
        <dbReference type="Pfam" id="PF12793"/>
    </source>
</evidence>
<protein>
    <submittedName>
        <fullName evidence="4">ABC transporter substrate-binding protein</fullName>
    </submittedName>
</protein>
<evidence type="ECO:0000259" key="2">
    <source>
        <dbReference type="Pfam" id="PF00496"/>
    </source>
</evidence>
<dbReference type="Pfam" id="PF12793">
    <property type="entry name" value="SgrR_N"/>
    <property type="match status" value="1"/>
</dbReference>
<gene>
    <name evidence="4" type="ORF">C0W53_01320</name>
</gene>
<proteinExistence type="predicted"/>
<reference evidence="4 5" key="1">
    <citation type="submission" date="2018-01" db="EMBL/GenBank/DDBJ databases">
        <title>Whole genome sequencing of Histamine producing bacteria.</title>
        <authorList>
            <person name="Butler K."/>
        </authorList>
    </citation>
    <scope>NUCLEOTIDE SEQUENCE [LARGE SCALE GENOMIC DNA]</scope>
    <source>
        <strain evidence="4 5">A1-4</strain>
    </source>
</reference>
<dbReference type="PANTHER" id="PTHR30290">
    <property type="entry name" value="PERIPLASMIC BINDING COMPONENT OF ABC TRANSPORTER"/>
    <property type="match status" value="1"/>
</dbReference>
<dbReference type="Gene3D" id="3.40.190.10">
    <property type="entry name" value="Periplasmic binding protein-like II"/>
    <property type="match status" value="1"/>
</dbReference>
<dbReference type="EMBL" id="PYOZ01000001">
    <property type="protein sequence ID" value="PSX47061.1"/>
    <property type="molecule type" value="Genomic_DNA"/>
</dbReference>